<evidence type="ECO:0000313" key="6">
    <source>
        <dbReference type="Proteomes" id="UP000069935"/>
    </source>
</evidence>
<keyword evidence="3" id="KW-0472">Membrane</keyword>
<dbReference type="Proteomes" id="UP000069935">
    <property type="component" value="Chromosome 1"/>
</dbReference>
<feature type="transmembrane region" description="Helical" evidence="3">
    <location>
        <begin position="12"/>
        <end position="33"/>
    </location>
</feature>
<organism evidence="5 6">
    <name type="scientific">Azospirillum thiophilum</name>
    <dbReference type="NCBI Taxonomy" id="528244"/>
    <lineage>
        <taxon>Bacteria</taxon>
        <taxon>Pseudomonadati</taxon>
        <taxon>Pseudomonadota</taxon>
        <taxon>Alphaproteobacteria</taxon>
        <taxon>Rhodospirillales</taxon>
        <taxon>Azospirillaceae</taxon>
        <taxon>Azospirillum</taxon>
    </lineage>
</organism>
<keyword evidence="1" id="KW-0175">Coiled coil</keyword>
<reference evidence="6" key="1">
    <citation type="submission" date="2015-08" db="EMBL/GenBank/DDBJ databases">
        <title>Complete Genome Sequence of Azospirillum thiophilum BV-S.</title>
        <authorList>
            <person name="Fomenkov A."/>
            <person name="Vincze T."/>
            <person name="Grabovich M."/>
            <person name="Dubinina G."/>
            <person name="Orlova M."/>
            <person name="Belousova E."/>
            <person name="Roberts R.J."/>
        </authorList>
    </citation>
    <scope>NUCLEOTIDE SEQUENCE [LARGE SCALE GENOMIC DNA]</scope>
    <source>
        <strain evidence="6">BV-S</strain>
    </source>
</reference>
<dbReference type="SUPFAM" id="SSF52540">
    <property type="entry name" value="P-loop containing nucleoside triphosphate hydrolases"/>
    <property type="match status" value="1"/>
</dbReference>
<dbReference type="KEGG" id="ati:AL072_02575"/>
<feature type="domain" description="ATPase dynein-related AAA" evidence="4">
    <location>
        <begin position="410"/>
        <end position="573"/>
    </location>
</feature>
<dbReference type="Pfam" id="PF07728">
    <property type="entry name" value="AAA_5"/>
    <property type="match status" value="1"/>
</dbReference>
<evidence type="ECO:0000256" key="2">
    <source>
        <dbReference type="SAM" id="MobiDB-lite"/>
    </source>
</evidence>
<proteinExistence type="predicted"/>
<evidence type="ECO:0000259" key="4">
    <source>
        <dbReference type="Pfam" id="PF07728"/>
    </source>
</evidence>
<gene>
    <name evidence="5" type="ORF">AL072_02575</name>
</gene>
<name>A0AAC8VV38_9PROT</name>
<dbReference type="InterPro" id="IPR011704">
    <property type="entry name" value="ATPase_dyneun-rel_AAA"/>
</dbReference>
<accession>A0AAC8VV38</accession>
<keyword evidence="3" id="KW-0812">Transmembrane</keyword>
<dbReference type="PANTHER" id="PTHR23159">
    <property type="entry name" value="CENTROSOMAL PROTEIN 2"/>
    <property type="match status" value="1"/>
</dbReference>
<dbReference type="AlphaFoldDB" id="A0AAC8VV38"/>
<reference evidence="5 6" key="2">
    <citation type="journal article" date="2016" name="Genome Announc.">
        <title>Complete Genome Sequence of a Strain of Azospirillum thiophilum Isolated from a Sulfide Spring.</title>
        <authorList>
            <person name="Fomenkov A."/>
            <person name="Vincze T."/>
            <person name="Grabovich M."/>
            <person name="Anton B.P."/>
            <person name="Dubinina G."/>
            <person name="Orlova M."/>
            <person name="Belousova E."/>
            <person name="Roberts R.J."/>
        </authorList>
    </citation>
    <scope>NUCLEOTIDE SEQUENCE [LARGE SCALE GENOMIC DNA]</scope>
    <source>
        <strain evidence="5 6">BV-S</strain>
    </source>
</reference>
<feature type="coiled-coil region" evidence="1">
    <location>
        <begin position="65"/>
        <end position="318"/>
    </location>
</feature>
<evidence type="ECO:0000313" key="5">
    <source>
        <dbReference type="EMBL" id="ALG69990.1"/>
    </source>
</evidence>
<keyword evidence="3" id="KW-1133">Transmembrane helix</keyword>
<dbReference type="REBASE" id="134711">
    <property type="entry name" value="Ath21654McrBP"/>
</dbReference>
<dbReference type="GO" id="GO:0016887">
    <property type="term" value="F:ATP hydrolysis activity"/>
    <property type="evidence" value="ECO:0007669"/>
    <property type="project" value="InterPro"/>
</dbReference>
<feature type="region of interest" description="Disordered" evidence="2">
    <location>
        <begin position="349"/>
        <end position="370"/>
    </location>
</feature>
<evidence type="ECO:0000256" key="3">
    <source>
        <dbReference type="SAM" id="Phobius"/>
    </source>
</evidence>
<dbReference type="InterPro" id="IPR027417">
    <property type="entry name" value="P-loop_NTPase"/>
</dbReference>
<dbReference type="GO" id="GO:0005524">
    <property type="term" value="F:ATP binding"/>
    <property type="evidence" value="ECO:0007669"/>
    <property type="project" value="InterPro"/>
</dbReference>
<keyword evidence="6" id="KW-1185">Reference proteome</keyword>
<dbReference type="EMBL" id="CP012401">
    <property type="protein sequence ID" value="ALG69990.1"/>
    <property type="molecule type" value="Genomic_DNA"/>
</dbReference>
<sequence length="736" mass="82492">MDLIDPGFTPALFLIGALLAFAAVVIGGVALYANGMVLKRVPAAAFLEEVAARLSAKREELTLIELSEEERRREAREALVELERVRAVRQAEEERLSAIRVDIEASKDEARRAEEISAELAEKFQRLAEVERDLRDKEERLEELGRREARIDDAEKHIGDIETAIHALADAKAKAQEDLDRTNGDLQAKRDELQMVELGVTEAAAQAEAARKYLDAVRNATNELEDRIAELRQQAHAGDGEIAAIEARIRDAQERVDAADRAAAAAQDAAAVQRDLLADAEKASVEAVSVLKRIQEEVAQAERSVAILHVRAAALEAEILRLRGEHAGGSDADAKTPPLDLERVPECLGEEDEDGRVKPAMAKSRTRTDERDALDGVRRHLAALKLSFPERTLKAFHTSLKVSPISPITVLSGVSGTGKSQLPRRYSEAMGLHFLKVAVQPRWDGPQDILGFYNYLEKTYKATDLARAMVHLDPVNWPDRARPFHGHMMLVLLDEMNLARVEYYFSEFLSGLEGRPMPGTETEDRVRKLSLQLDLGRIGKRVRGLYPGHNILFVGSMNEDESTLSLSDKVLDRSNLLRFPRPETLANEPPEDKDNTFDAHLPEKQWRSWCRRFGDLPDSVKTNAENWMRRLNALMDSMGRPFAHRVNQAILSYVANYPDSDDQDVARIAFADQIEQRILPKLRGIELENNRGHLEKLQRLVTEDLKDQVLAKAFGEAMIDDASGQTFNWRGVRRTV</sequence>
<dbReference type="Gene3D" id="1.20.5.170">
    <property type="match status" value="1"/>
</dbReference>
<protein>
    <recommendedName>
        <fullName evidence="4">ATPase dynein-related AAA domain-containing protein</fullName>
    </recommendedName>
</protein>
<dbReference type="PANTHER" id="PTHR23159:SF31">
    <property type="entry name" value="CENTROSOME-ASSOCIATED PROTEIN CEP250 ISOFORM X1"/>
    <property type="match status" value="1"/>
</dbReference>
<dbReference type="Gene3D" id="3.40.50.300">
    <property type="entry name" value="P-loop containing nucleotide triphosphate hydrolases"/>
    <property type="match status" value="1"/>
</dbReference>
<evidence type="ECO:0000256" key="1">
    <source>
        <dbReference type="SAM" id="Coils"/>
    </source>
</evidence>
<dbReference type="RefSeq" id="WP_045581639.1">
    <property type="nucleotide sequence ID" value="NZ_CP012401.1"/>
</dbReference>